<dbReference type="AlphaFoldDB" id="V9Z3W7"/>
<evidence type="ECO:0000313" key="1">
    <source>
        <dbReference type="EMBL" id="AHE38684.1"/>
    </source>
</evidence>
<organism evidence="1">
    <name type="scientific">Streptomyces sp. FR1</name>
    <dbReference type="NCBI Taxonomy" id="349971"/>
    <lineage>
        <taxon>Bacteria</taxon>
        <taxon>Bacillati</taxon>
        <taxon>Actinomycetota</taxon>
        <taxon>Actinomycetes</taxon>
        <taxon>Kitasatosporales</taxon>
        <taxon>Streptomycetaceae</taxon>
        <taxon>Streptomyces</taxon>
    </lineage>
</organism>
<sequence length="449" mass="49761">MSGHKWWHNQSLRTAIGVAGGWQLFQELYDITPQDRPLLDRIRRTRLADSLTRAASTEHFASLLSDRDLSPEKAEAVLGELPVLEKTTLRDAPNSLRTGLVAERDELRVRTSGTTGEPVAIAHDASLLAESTASNLRMLSAYGMEPGLRILRLTADTRHALTAFETLPHFGAASVLRINVATIGPSDTAYVDRLCADFRPHMIWGQPLEVLLAVLRQREELLHLPTPRLVLTHGDTLDRSTREAISTGFDCAHRDVYGLQEFGRVAWECPEQLGTYHLDEERVDIATDEHSQLLITSLTNTAMSLLRYRPGDCGEVLREGCPCGRAHARITGLEGRQRGLVIDADGALVGVKPLRLALERQPLDRWQVRQEEPGRLEVLIAPRDMSNAKDLEELLVKELSTAMHLADVRVRTVVLQDLASRTGKAPHFQLLATQQAIGQRVAAGEAAAW</sequence>
<protein>
    <submittedName>
        <fullName evidence="1">Capsular polysaccharide biosynthesis protein</fullName>
    </submittedName>
</protein>
<proteinExistence type="predicted"/>
<dbReference type="Gene3D" id="3.40.50.12780">
    <property type="entry name" value="N-terminal domain of ligase-like"/>
    <property type="match status" value="1"/>
</dbReference>
<dbReference type="RefSeq" id="WP_024126066.1">
    <property type="nucleotide sequence ID" value="NC_023282.1"/>
</dbReference>
<accession>V9Z3W7</accession>
<dbReference type="InterPro" id="IPR042099">
    <property type="entry name" value="ANL_N_sf"/>
</dbReference>
<gene>
    <name evidence="1" type="ORF">pFRL2_9</name>
</gene>
<dbReference type="InterPro" id="IPR053158">
    <property type="entry name" value="CapK_Type1_Caps_Biosynth"/>
</dbReference>
<name>V9Z3W7_9ACTN</name>
<dbReference type="PANTHER" id="PTHR36932:SF1">
    <property type="entry name" value="CAPSULAR POLYSACCHARIDE BIOSYNTHESIS PROTEIN"/>
    <property type="match status" value="1"/>
</dbReference>
<geneLocation type="plasmid" evidence="1">
    <name>pFRL2</name>
</geneLocation>
<dbReference type="EMBL" id="KF602047">
    <property type="protein sequence ID" value="AHE38684.1"/>
    <property type="molecule type" value="Genomic_DNA"/>
</dbReference>
<dbReference type="SUPFAM" id="SSF56801">
    <property type="entry name" value="Acetyl-CoA synthetase-like"/>
    <property type="match status" value="1"/>
</dbReference>
<reference evidence="1" key="1">
    <citation type="submission" date="2013-09" db="EMBL/GenBank/DDBJ databases">
        <title>Complete nucleotide sequence of Streptomyces linear plasmid pFRL2.</title>
        <authorList>
            <person name="Chen Z."/>
            <person name="Fang P."/>
            <person name="Qin Z."/>
        </authorList>
    </citation>
    <scope>NUCLEOTIDE SEQUENCE</scope>
    <source>
        <plasmid evidence="1">pFRL2</plasmid>
    </source>
</reference>
<keyword evidence="1" id="KW-0614">Plasmid</keyword>
<dbReference type="PANTHER" id="PTHR36932">
    <property type="entry name" value="CAPSULAR POLYSACCHARIDE BIOSYNTHESIS PROTEIN"/>
    <property type="match status" value="1"/>
</dbReference>